<dbReference type="Gene3D" id="3.30.160.60">
    <property type="entry name" value="Classic Zinc Finger"/>
    <property type="match status" value="1"/>
</dbReference>
<evidence type="ECO:0000256" key="12">
    <source>
        <dbReference type="PROSITE-ProRule" id="PRU00042"/>
    </source>
</evidence>
<keyword evidence="10" id="KW-0804">Transcription</keyword>
<dbReference type="SMART" id="SM00355">
    <property type="entry name" value="ZnF_C2H2"/>
    <property type="match status" value="1"/>
</dbReference>
<evidence type="ECO:0000259" key="14">
    <source>
        <dbReference type="PROSITE" id="PS50157"/>
    </source>
</evidence>
<dbReference type="InterPro" id="IPR036236">
    <property type="entry name" value="Znf_C2H2_sf"/>
</dbReference>
<dbReference type="Gene3D" id="3.30.40.10">
    <property type="entry name" value="Zinc/RING finger domain, C3HC4 (zinc finger)"/>
    <property type="match status" value="1"/>
</dbReference>
<dbReference type="CTD" id="8193"/>
<dbReference type="InterPro" id="IPR019787">
    <property type="entry name" value="Znf_PHD-finger"/>
</dbReference>
<dbReference type="RefSeq" id="XP_007471120.1">
    <property type="nucleotide sequence ID" value="XM_007471058.1"/>
</dbReference>
<dbReference type="GO" id="GO:0071565">
    <property type="term" value="C:nBAF complex"/>
    <property type="evidence" value="ECO:0007669"/>
    <property type="project" value="TreeGrafter"/>
</dbReference>
<evidence type="ECO:0000256" key="8">
    <source>
        <dbReference type="ARBA" id="ARBA00022833"/>
    </source>
</evidence>
<evidence type="ECO:0000256" key="1">
    <source>
        <dbReference type="ARBA" id="ARBA00004123"/>
    </source>
</evidence>
<dbReference type="PROSITE" id="PS00028">
    <property type="entry name" value="ZINC_FINGER_C2H2_1"/>
    <property type="match status" value="1"/>
</dbReference>
<dbReference type="CDD" id="cd15530">
    <property type="entry name" value="PHD2_d4"/>
    <property type="match status" value="1"/>
</dbReference>
<dbReference type="GO" id="GO:0007399">
    <property type="term" value="P:nervous system development"/>
    <property type="evidence" value="ECO:0007669"/>
    <property type="project" value="TreeGrafter"/>
</dbReference>
<accession>A0A340YI65</accession>
<dbReference type="FunCoup" id="A0A340YI65">
    <property type="interactions" value="1154"/>
</dbReference>
<dbReference type="InterPro" id="IPR001965">
    <property type="entry name" value="Znf_PHD"/>
</dbReference>
<keyword evidence="7 12" id="KW-0863">Zinc-finger</keyword>
<name>A0A340YI65_LIPVE</name>
<proteinExistence type="inferred from homology"/>
<dbReference type="InParanoid" id="A0A340YI65"/>
<evidence type="ECO:0000256" key="10">
    <source>
        <dbReference type="ARBA" id="ARBA00023163"/>
    </source>
</evidence>
<keyword evidence="8" id="KW-0862">Zinc</keyword>
<keyword evidence="6" id="KW-0677">Repeat</keyword>
<reference evidence="16" key="1">
    <citation type="submission" date="2025-08" db="UniProtKB">
        <authorList>
            <consortium name="RefSeq"/>
        </authorList>
    </citation>
    <scope>IDENTIFICATION</scope>
</reference>
<dbReference type="STRING" id="118797.A0A340YI65"/>
<dbReference type="SUPFAM" id="SSF57667">
    <property type="entry name" value="beta-beta-alpha zinc fingers"/>
    <property type="match status" value="1"/>
</dbReference>
<dbReference type="FunFam" id="3.30.40.10:FF:000005">
    <property type="entry name" value="zinc finger protein isoform X1"/>
    <property type="match status" value="1"/>
</dbReference>
<dbReference type="PANTHER" id="PTHR45888:SF14">
    <property type="entry name" value="ZINC FINGER PROTEIN NEURO-D4"/>
    <property type="match status" value="1"/>
</dbReference>
<dbReference type="SMART" id="SM00249">
    <property type="entry name" value="PHD"/>
    <property type="match status" value="2"/>
</dbReference>
<dbReference type="Pfam" id="PF00628">
    <property type="entry name" value="PHD"/>
    <property type="match status" value="2"/>
</dbReference>
<keyword evidence="9" id="KW-0805">Transcription regulation</keyword>
<dbReference type="PANTHER" id="PTHR45888">
    <property type="entry name" value="HL01030P-RELATED"/>
    <property type="match status" value="1"/>
</dbReference>
<dbReference type="InterPro" id="IPR013083">
    <property type="entry name" value="Znf_RING/FYVE/PHD"/>
</dbReference>
<dbReference type="AlphaFoldDB" id="A0A340YI65"/>
<evidence type="ECO:0000256" key="2">
    <source>
        <dbReference type="ARBA" id="ARBA00004496"/>
    </source>
</evidence>
<evidence type="ECO:0000313" key="16">
    <source>
        <dbReference type="RefSeq" id="XP_007471120.1"/>
    </source>
</evidence>
<keyword evidence="11" id="KW-0539">Nucleus</keyword>
<protein>
    <submittedName>
        <fullName evidence="16">Zinc finger protein neuro-d4 isoform X1</fullName>
    </submittedName>
</protein>
<dbReference type="Proteomes" id="UP000265300">
    <property type="component" value="Unplaced"/>
</dbReference>
<evidence type="ECO:0000256" key="4">
    <source>
        <dbReference type="ARBA" id="ARBA00022490"/>
    </source>
</evidence>
<evidence type="ECO:0000256" key="5">
    <source>
        <dbReference type="ARBA" id="ARBA00022723"/>
    </source>
</evidence>
<comment type="similarity">
    <text evidence="3">Belongs to the requiem/DPF family.</text>
</comment>
<evidence type="ECO:0000256" key="3">
    <source>
        <dbReference type="ARBA" id="ARBA00010539"/>
    </source>
</evidence>
<dbReference type="GO" id="GO:0008270">
    <property type="term" value="F:zinc ion binding"/>
    <property type="evidence" value="ECO:0007669"/>
    <property type="project" value="UniProtKB-KW"/>
</dbReference>
<dbReference type="PROSITE" id="PS50157">
    <property type="entry name" value="ZINC_FINGER_C2H2_2"/>
    <property type="match status" value="1"/>
</dbReference>
<dbReference type="KEGG" id="lve:103089246"/>
<evidence type="ECO:0000256" key="7">
    <source>
        <dbReference type="ARBA" id="ARBA00022771"/>
    </source>
</evidence>
<dbReference type="GO" id="GO:0005737">
    <property type="term" value="C:cytoplasm"/>
    <property type="evidence" value="ECO:0007669"/>
    <property type="project" value="UniProtKB-SubCell"/>
</dbReference>
<gene>
    <name evidence="16" type="primary">DPF1</name>
</gene>
<dbReference type="InterPro" id="IPR011011">
    <property type="entry name" value="Znf_FYVE_PHD"/>
</dbReference>
<evidence type="ECO:0000256" key="9">
    <source>
        <dbReference type="ARBA" id="ARBA00023015"/>
    </source>
</evidence>
<evidence type="ECO:0000256" key="6">
    <source>
        <dbReference type="ARBA" id="ARBA00022737"/>
    </source>
</evidence>
<dbReference type="OrthoDB" id="1903104at2759"/>
<organism evidence="15 16">
    <name type="scientific">Lipotes vexillifer</name>
    <name type="common">Yangtze river dolphin</name>
    <dbReference type="NCBI Taxonomy" id="118797"/>
    <lineage>
        <taxon>Eukaryota</taxon>
        <taxon>Metazoa</taxon>
        <taxon>Chordata</taxon>
        <taxon>Craniata</taxon>
        <taxon>Vertebrata</taxon>
        <taxon>Euteleostomi</taxon>
        <taxon>Mammalia</taxon>
        <taxon>Eutheria</taxon>
        <taxon>Laurasiatheria</taxon>
        <taxon>Artiodactyla</taxon>
        <taxon>Whippomorpha</taxon>
        <taxon>Cetacea</taxon>
        <taxon>Odontoceti</taxon>
        <taxon>Lipotidae</taxon>
        <taxon>Lipotes</taxon>
    </lineage>
</organism>
<dbReference type="InterPro" id="IPR013087">
    <property type="entry name" value="Znf_C2H2_type"/>
</dbReference>
<evidence type="ECO:0000259" key="13">
    <source>
        <dbReference type="PROSITE" id="PS50016"/>
    </source>
</evidence>
<dbReference type="PROSITE" id="PS50016">
    <property type="entry name" value="ZF_PHD_2"/>
    <property type="match status" value="2"/>
</dbReference>
<dbReference type="Pfam" id="PF14051">
    <property type="entry name" value="DPF1-3_N"/>
    <property type="match status" value="1"/>
</dbReference>
<feature type="domain" description="PHD-type" evidence="13">
    <location>
        <begin position="413"/>
        <end position="463"/>
    </location>
</feature>
<keyword evidence="4" id="KW-0963">Cytoplasm</keyword>
<dbReference type="FunFam" id="3.30.160.60:FF:003699">
    <property type="entry name" value="D4, zinc and double PHD fingers family 1"/>
    <property type="match status" value="1"/>
</dbReference>
<feature type="domain" description="PHD-type" evidence="13">
    <location>
        <begin position="359"/>
        <end position="416"/>
    </location>
</feature>
<dbReference type="GeneID" id="103089246"/>
<dbReference type="InterPro" id="IPR025750">
    <property type="entry name" value="DPF1-3_N"/>
</dbReference>
<keyword evidence="5" id="KW-0479">Metal-binding</keyword>
<feature type="domain" description="C2H2-type" evidence="14">
    <location>
        <begin position="283"/>
        <end position="311"/>
    </location>
</feature>
<comment type="subcellular location">
    <subcellularLocation>
        <location evidence="2">Cytoplasm</location>
    </subcellularLocation>
    <subcellularLocation>
        <location evidence="1">Nucleus</location>
    </subcellularLocation>
</comment>
<keyword evidence="15" id="KW-1185">Reference proteome</keyword>
<evidence type="ECO:0000313" key="15">
    <source>
        <dbReference type="Proteomes" id="UP000265300"/>
    </source>
</evidence>
<sequence length="475" mass="54022">MGLEILVFFSRYLCEHICEMCLFLLCESWDMSLFVCESCVTMCDLFVLCIWICACMDGSRCIFICFYTVCIHSLAQGLLESGLGAPGSRSDDSGGEVSLGEDFYREAIEHCRSYNARLCAERSLRLPFLDSQTGVAQNNCYIWMEKTHRGPGLAPGQIYTYPARCWRKKRRLNILEDPRLRPCEYKIDCEAPLKKEGGLPEGPVLEALLCAETGEKKIELKEEETIMDCQKQQLLEFPHDLEVEDLEDDIPRRKNRAKGKAYGIGGLRKRQDTASLEDRDKPYVCDICGKRYKNRPGLSYHYTHTHLAEEEGEENAERHALPFHRKNNHKQFYKELAWVPEAQRKHTAKKAPDGTVIPNGYCDFCLGGSKKTGCPEDLISCADCGRSGHPSCLQFTVNMTAAVRTYRWQCIECKSCSLCGTSENDDQLLFCDDCDRGYHMYCLSPPMAEPPEGSWSCHLCLRHLKEKASAYITLT</sequence>
<evidence type="ECO:0000256" key="11">
    <source>
        <dbReference type="ARBA" id="ARBA00023242"/>
    </source>
</evidence>
<dbReference type="SUPFAM" id="SSF57903">
    <property type="entry name" value="FYVE/PHD zinc finger"/>
    <property type="match status" value="2"/>
</dbReference>